<keyword evidence="4 13" id="KW-0963">Cytoplasm</keyword>
<evidence type="ECO:0000313" key="16">
    <source>
        <dbReference type="EMBL" id="MDP4536718.1"/>
    </source>
</evidence>
<name>A0ABT9H084_9GAMM</name>
<keyword evidence="5 13" id="KW-0436">Ligase</keyword>
<feature type="domain" description="Aminoacyl-transfer RNA synthetases class-II family profile" evidence="15">
    <location>
        <begin position="115"/>
        <end position="316"/>
    </location>
</feature>
<dbReference type="Proteomes" id="UP001231616">
    <property type="component" value="Unassembled WGS sequence"/>
</dbReference>
<dbReference type="InterPro" id="IPR022911">
    <property type="entry name" value="Phe_tRNA_ligase_alpha1_bac"/>
</dbReference>
<dbReference type="InterPro" id="IPR002319">
    <property type="entry name" value="Phenylalanyl-tRNA_Synthase"/>
</dbReference>
<dbReference type="PROSITE" id="PS50862">
    <property type="entry name" value="AA_TRNA_LIGASE_II"/>
    <property type="match status" value="1"/>
</dbReference>
<evidence type="ECO:0000256" key="6">
    <source>
        <dbReference type="ARBA" id="ARBA00022723"/>
    </source>
</evidence>
<evidence type="ECO:0000256" key="9">
    <source>
        <dbReference type="ARBA" id="ARBA00022842"/>
    </source>
</evidence>
<organism evidence="16 17">
    <name type="scientific">Alkalimonas collagenimarina</name>
    <dbReference type="NCBI Taxonomy" id="400390"/>
    <lineage>
        <taxon>Bacteria</taxon>
        <taxon>Pseudomonadati</taxon>
        <taxon>Pseudomonadota</taxon>
        <taxon>Gammaproteobacteria</taxon>
        <taxon>Alkalimonas</taxon>
    </lineage>
</organism>
<dbReference type="SUPFAM" id="SSF46589">
    <property type="entry name" value="tRNA-binding arm"/>
    <property type="match status" value="1"/>
</dbReference>
<dbReference type="EC" id="6.1.1.20" evidence="13"/>
<evidence type="ECO:0000259" key="15">
    <source>
        <dbReference type="PROSITE" id="PS50862"/>
    </source>
</evidence>
<evidence type="ECO:0000256" key="1">
    <source>
        <dbReference type="ARBA" id="ARBA00004496"/>
    </source>
</evidence>
<dbReference type="InterPro" id="IPR004188">
    <property type="entry name" value="Phe-tRNA_ligase_II_N"/>
</dbReference>
<evidence type="ECO:0000313" key="17">
    <source>
        <dbReference type="Proteomes" id="UP001231616"/>
    </source>
</evidence>
<dbReference type="GO" id="GO:0004826">
    <property type="term" value="F:phenylalanine-tRNA ligase activity"/>
    <property type="evidence" value="ECO:0007669"/>
    <property type="project" value="UniProtKB-EC"/>
</dbReference>
<reference evidence="16 17" key="1">
    <citation type="submission" date="2023-08" db="EMBL/GenBank/DDBJ databases">
        <authorList>
            <person name="Joshi A."/>
            <person name="Thite S."/>
        </authorList>
    </citation>
    <scope>NUCLEOTIDE SEQUENCE [LARGE SCALE GENOMIC DNA]</scope>
    <source>
        <strain evidence="16 17">AC40</strain>
    </source>
</reference>
<comment type="cofactor">
    <cofactor evidence="13">
        <name>Mg(2+)</name>
        <dbReference type="ChEBI" id="CHEBI:18420"/>
    </cofactor>
    <text evidence="13">Binds 2 magnesium ions per tetramer.</text>
</comment>
<evidence type="ECO:0000256" key="5">
    <source>
        <dbReference type="ARBA" id="ARBA00022598"/>
    </source>
</evidence>
<sequence>MDLSALLTEATQAIQAADDIPRLEQVRVDFMGKKGRITELLKSLGGMEPEQRKIAGQQINELKQQVQTALNAQRDQLQQAQLAEKLAGECIDVTLPGRRLDAGGLHPVTRTIQRIESFFAELGFSVKHGPEIEDDFHNFDALNIPEHHPARADHDTFYFNPKLMLRTQTSGVQIRTMEVEPPPLRIISPGRVYRNDYDQTHTPMFHQVEGLMVDTDVSFTELKGILHDFLQNFFEQELQVRFRPSFFPFTEPSAEVDVMGKNGKWLEVLGCGMVHPNVLRSVGIDPGKYSGFAFGMGVERLTMLRYGVTDLRAFFENDVRFLKQFR</sequence>
<dbReference type="PANTHER" id="PTHR11538:SF41">
    <property type="entry name" value="PHENYLALANINE--TRNA LIGASE, MITOCHONDRIAL"/>
    <property type="match status" value="1"/>
</dbReference>
<keyword evidence="9 13" id="KW-0460">Magnesium</keyword>
<protein>
    <recommendedName>
        <fullName evidence="13">Phenylalanine--tRNA ligase alpha subunit</fullName>
        <ecNumber evidence="13">6.1.1.20</ecNumber>
    </recommendedName>
    <alternativeName>
        <fullName evidence="13">Phenylalanyl-tRNA synthetase alpha subunit</fullName>
        <shortName evidence="13">PheRS</shortName>
    </alternativeName>
</protein>
<keyword evidence="11 13" id="KW-0030">Aminoacyl-tRNA synthetase</keyword>
<keyword evidence="6 13" id="KW-0479">Metal-binding</keyword>
<comment type="subunit">
    <text evidence="3 13">Tetramer of two alpha and two beta subunits.</text>
</comment>
<keyword evidence="17" id="KW-1185">Reference proteome</keyword>
<evidence type="ECO:0000256" key="7">
    <source>
        <dbReference type="ARBA" id="ARBA00022741"/>
    </source>
</evidence>
<evidence type="ECO:0000256" key="14">
    <source>
        <dbReference type="SAM" id="Coils"/>
    </source>
</evidence>
<evidence type="ECO:0000256" key="12">
    <source>
        <dbReference type="ARBA" id="ARBA00049255"/>
    </source>
</evidence>
<keyword evidence="14" id="KW-0175">Coiled coil</keyword>
<evidence type="ECO:0000256" key="13">
    <source>
        <dbReference type="HAMAP-Rule" id="MF_00281"/>
    </source>
</evidence>
<accession>A0ABT9H084</accession>
<gene>
    <name evidence="13 16" type="primary">pheS</name>
    <name evidence="16" type="ORF">Q3O60_10995</name>
</gene>
<evidence type="ECO:0000256" key="10">
    <source>
        <dbReference type="ARBA" id="ARBA00022917"/>
    </source>
</evidence>
<dbReference type="Gene3D" id="3.30.930.10">
    <property type="entry name" value="Bira Bifunctional Protein, Domain 2"/>
    <property type="match status" value="1"/>
</dbReference>
<comment type="subcellular location">
    <subcellularLocation>
        <location evidence="1 13">Cytoplasm</location>
    </subcellularLocation>
</comment>
<dbReference type="EMBL" id="JAUZVZ010000014">
    <property type="protein sequence ID" value="MDP4536718.1"/>
    <property type="molecule type" value="Genomic_DNA"/>
</dbReference>
<keyword evidence="10 13" id="KW-0648">Protein biosynthesis</keyword>
<keyword evidence="8 13" id="KW-0067">ATP-binding</keyword>
<feature type="coiled-coil region" evidence="14">
    <location>
        <begin position="52"/>
        <end position="83"/>
    </location>
</feature>
<dbReference type="Pfam" id="PF01409">
    <property type="entry name" value="tRNA-synt_2d"/>
    <property type="match status" value="1"/>
</dbReference>
<comment type="caution">
    <text evidence="16">The sequence shown here is derived from an EMBL/GenBank/DDBJ whole genome shotgun (WGS) entry which is preliminary data.</text>
</comment>
<feature type="binding site" evidence="13">
    <location>
        <position position="251"/>
    </location>
    <ligand>
        <name>Mg(2+)</name>
        <dbReference type="ChEBI" id="CHEBI:18420"/>
        <note>shared with beta subunit</note>
    </ligand>
</feature>
<evidence type="ECO:0000256" key="8">
    <source>
        <dbReference type="ARBA" id="ARBA00022840"/>
    </source>
</evidence>
<dbReference type="SUPFAM" id="SSF55681">
    <property type="entry name" value="Class II aaRS and biotin synthetases"/>
    <property type="match status" value="1"/>
</dbReference>
<dbReference type="RefSeq" id="WP_305893982.1">
    <property type="nucleotide sequence ID" value="NZ_JAUZVZ010000014.1"/>
</dbReference>
<dbReference type="NCBIfam" id="TIGR00468">
    <property type="entry name" value="pheS"/>
    <property type="match status" value="1"/>
</dbReference>
<keyword evidence="7 13" id="KW-0547">Nucleotide-binding</keyword>
<comment type="catalytic activity">
    <reaction evidence="12 13">
        <text>tRNA(Phe) + L-phenylalanine + ATP = L-phenylalanyl-tRNA(Phe) + AMP + diphosphate + H(+)</text>
        <dbReference type="Rhea" id="RHEA:19413"/>
        <dbReference type="Rhea" id="RHEA-COMP:9668"/>
        <dbReference type="Rhea" id="RHEA-COMP:9699"/>
        <dbReference type="ChEBI" id="CHEBI:15378"/>
        <dbReference type="ChEBI" id="CHEBI:30616"/>
        <dbReference type="ChEBI" id="CHEBI:33019"/>
        <dbReference type="ChEBI" id="CHEBI:58095"/>
        <dbReference type="ChEBI" id="CHEBI:78442"/>
        <dbReference type="ChEBI" id="CHEBI:78531"/>
        <dbReference type="ChEBI" id="CHEBI:456215"/>
        <dbReference type="EC" id="6.1.1.20"/>
    </reaction>
</comment>
<proteinExistence type="inferred from homology"/>
<dbReference type="CDD" id="cd00496">
    <property type="entry name" value="PheRS_alpha_core"/>
    <property type="match status" value="1"/>
</dbReference>
<dbReference type="InterPro" id="IPR045864">
    <property type="entry name" value="aa-tRNA-synth_II/BPL/LPL"/>
</dbReference>
<comment type="similarity">
    <text evidence="2 13">Belongs to the class-II aminoacyl-tRNA synthetase family. Phe-tRNA synthetase alpha subunit type 1 subfamily.</text>
</comment>
<evidence type="ECO:0000256" key="4">
    <source>
        <dbReference type="ARBA" id="ARBA00022490"/>
    </source>
</evidence>
<evidence type="ECO:0000256" key="11">
    <source>
        <dbReference type="ARBA" id="ARBA00023146"/>
    </source>
</evidence>
<dbReference type="Pfam" id="PF02912">
    <property type="entry name" value="Phe_tRNA-synt_N"/>
    <property type="match status" value="1"/>
</dbReference>
<evidence type="ECO:0000256" key="3">
    <source>
        <dbReference type="ARBA" id="ARBA00011209"/>
    </source>
</evidence>
<dbReference type="InterPro" id="IPR006195">
    <property type="entry name" value="aa-tRNA-synth_II"/>
</dbReference>
<dbReference type="PANTHER" id="PTHR11538">
    <property type="entry name" value="PHENYLALANYL-TRNA SYNTHETASE"/>
    <property type="match status" value="1"/>
</dbReference>
<evidence type="ECO:0000256" key="2">
    <source>
        <dbReference type="ARBA" id="ARBA00010207"/>
    </source>
</evidence>
<dbReference type="InterPro" id="IPR010978">
    <property type="entry name" value="tRNA-bd_arm"/>
</dbReference>
<dbReference type="InterPro" id="IPR004529">
    <property type="entry name" value="Phe-tRNA-synth_IIc_asu"/>
</dbReference>
<dbReference type="HAMAP" id="MF_00281">
    <property type="entry name" value="Phe_tRNA_synth_alpha1"/>
    <property type="match status" value="1"/>
</dbReference>